<proteinExistence type="predicted"/>
<gene>
    <name evidence="2" type="ORF">BC739_001498</name>
</gene>
<accession>A0ABR6BBR2</accession>
<feature type="region of interest" description="Disordered" evidence="1">
    <location>
        <begin position="1"/>
        <end position="22"/>
    </location>
</feature>
<keyword evidence="3" id="KW-1185">Reference proteome</keyword>
<reference evidence="2 3" key="1">
    <citation type="submission" date="2020-08" db="EMBL/GenBank/DDBJ databases">
        <title>Genomic Encyclopedia of Archaeal and Bacterial Type Strains, Phase II (KMG-II): from individual species to whole genera.</title>
        <authorList>
            <person name="Goeker M."/>
        </authorList>
    </citation>
    <scope>NUCLEOTIDE SEQUENCE [LARGE SCALE GENOMIC DNA]</scope>
    <source>
        <strain evidence="2 3">DSM 43850</strain>
    </source>
</reference>
<evidence type="ECO:0000313" key="2">
    <source>
        <dbReference type="EMBL" id="MBA8924301.1"/>
    </source>
</evidence>
<comment type="caution">
    <text evidence="2">The sequence shown here is derived from an EMBL/GenBank/DDBJ whole genome shotgun (WGS) entry which is preliminary data.</text>
</comment>
<evidence type="ECO:0000313" key="3">
    <source>
        <dbReference type="Proteomes" id="UP000517916"/>
    </source>
</evidence>
<evidence type="ECO:0008006" key="4">
    <source>
        <dbReference type="Google" id="ProtNLM"/>
    </source>
</evidence>
<name>A0ABR6BBR2_9PSEU</name>
<dbReference type="EMBL" id="JACJID010000001">
    <property type="protein sequence ID" value="MBA8924301.1"/>
    <property type="molecule type" value="Genomic_DNA"/>
</dbReference>
<evidence type="ECO:0000256" key="1">
    <source>
        <dbReference type="SAM" id="MobiDB-lite"/>
    </source>
</evidence>
<protein>
    <recommendedName>
        <fullName evidence="4">Transposase</fullName>
    </recommendedName>
</protein>
<dbReference type="Proteomes" id="UP000517916">
    <property type="component" value="Unassembled WGS sequence"/>
</dbReference>
<sequence length="36" mass="3843">MADQAGTASRPPRVQSDQPSKLVELLDEVCTTEQAA</sequence>
<organism evidence="2 3">
    <name type="scientific">Kutzneria viridogrisea</name>
    <dbReference type="NCBI Taxonomy" id="47990"/>
    <lineage>
        <taxon>Bacteria</taxon>
        <taxon>Bacillati</taxon>
        <taxon>Actinomycetota</taxon>
        <taxon>Actinomycetes</taxon>
        <taxon>Pseudonocardiales</taxon>
        <taxon>Pseudonocardiaceae</taxon>
        <taxon>Kutzneria</taxon>
    </lineage>
</organism>